<reference evidence="3" key="1">
    <citation type="submission" date="2020-11" db="EMBL/GenBank/DDBJ databases">
        <title>Complete genome sequence of a novel pathogenic Methylobacterium strain isolated from rice in Vietnam.</title>
        <authorList>
            <person name="Lai K."/>
            <person name="Okazaki S."/>
            <person name="Higashi K."/>
            <person name="Mori H."/>
            <person name="Toyoda A."/>
            <person name="Kurokawa K."/>
        </authorList>
    </citation>
    <scope>NUCLEOTIDE SEQUENCE</scope>
    <source>
        <strain evidence="3">VL1</strain>
    </source>
</reference>
<keyword evidence="2" id="KW-0560">Oxidoreductase</keyword>
<dbReference type="Pfam" id="PF05893">
    <property type="entry name" value="LuxC"/>
    <property type="match status" value="1"/>
</dbReference>
<dbReference type="CDD" id="cd07080">
    <property type="entry name" value="ALDH_Acyl-CoA-Red_LuxC"/>
    <property type="match status" value="1"/>
</dbReference>
<dbReference type="KEGG" id="mind:mvi_35420"/>
<comment type="similarity">
    <text evidence="2">Belongs to the LuxC family.</text>
</comment>
<evidence type="ECO:0000313" key="4">
    <source>
        <dbReference type="Proteomes" id="UP000663508"/>
    </source>
</evidence>
<dbReference type="InterPro" id="IPR008670">
    <property type="entry name" value="CoA_reduct_LuxC"/>
</dbReference>
<keyword evidence="1 2" id="KW-0521">NADP</keyword>
<dbReference type="GO" id="GO:0003995">
    <property type="term" value="F:acyl-CoA dehydrogenase activity"/>
    <property type="evidence" value="ECO:0007669"/>
    <property type="project" value="InterPro"/>
</dbReference>
<dbReference type="GO" id="GO:0050062">
    <property type="term" value="F:long-chain-fatty-acyl-CoA reductase activity"/>
    <property type="evidence" value="ECO:0007669"/>
    <property type="project" value="UniProtKB-EC"/>
</dbReference>
<name>A0A8H9C7U9_9HYPH</name>
<dbReference type="SUPFAM" id="SSF53720">
    <property type="entry name" value="ALDH-like"/>
    <property type="match status" value="1"/>
</dbReference>
<evidence type="ECO:0000313" key="3">
    <source>
        <dbReference type="EMBL" id="BCM85081.1"/>
    </source>
</evidence>
<proteinExistence type="inferred from homology"/>
<sequence length="490" mass="51956">MSDRGTSGVEEAGYLPGPFASAVGRRVVAHRAWGETVAVALPVLDEAQARALCAHVRVRARDTLRGMETARIVQAIDRASACLLDRTHPLRRKAEALLPVVTGYDAETVRLGLTRYLKTFRRPQLLRFLAEDFSDPGVLDGFRPAVKGGFVRARGPDLLLHVWAGNVPALPLWSLVAGLLVKAGSIGKLASAEPLTAGWFAQALAEADPELGECLAVTWWKGGESGVEATFLGSADCVMAYGGNATLEALRAGVPIAARFLPHGHRIGFAMVGREALDSRRAAAVAHAAAQDVVRYEQQGCYAPQMLFVERGGPVAPDEFARHIAHALAALSTRHPRRGLDPGEAAAIAAWRSGHEMRALDGDEIVLLGDPEDPWSVVHLDAAVPLSPSGLNRTVAVVAVDDLAEVPALVAPHRAYLQSAGLAASPTRLFTLADDLAAAGVTRITAIGRMTAPEAGWHHDGRFSLLDLVTMTEIEAGAEAAADDFAPYAE</sequence>
<evidence type="ECO:0000256" key="2">
    <source>
        <dbReference type="PIRNR" id="PIRNR009414"/>
    </source>
</evidence>
<dbReference type="Proteomes" id="UP000663508">
    <property type="component" value="Chromosome"/>
</dbReference>
<comment type="catalytic activity">
    <reaction evidence="2">
        <text>a long-chain fatty aldehyde + NADP(+) + CoA = a long-chain fatty acyl-CoA + NADPH + H(+)</text>
        <dbReference type="Rhea" id="RHEA:15437"/>
        <dbReference type="ChEBI" id="CHEBI:15378"/>
        <dbReference type="ChEBI" id="CHEBI:17176"/>
        <dbReference type="ChEBI" id="CHEBI:57287"/>
        <dbReference type="ChEBI" id="CHEBI:57783"/>
        <dbReference type="ChEBI" id="CHEBI:58349"/>
        <dbReference type="ChEBI" id="CHEBI:83139"/>
        <dbReference type="EC" id="1.2.1.50"/>
    </reaction>
</comment>
<evidence type="ECO:0000256" key="1">
    <source>
        <dbReference type="ARBA" id="ARBA00022857"/>
    </source>
</evidence>
<dbReference type="InterPro" id="IPR016161">
    <property type="entry name" value="Ald_DH/histidinol_DH"/>
</dbReference>
<protein>
    <recommendedName>
        <fullName evidence="2">Acyl-CoA reductase</fullName>
        <ecNumber evidence="2">1.2.1.50</ecNumber>
    </recommendedName>
</protein>
<organism evidence="3 4">
    <name type="scientific">Methylobacterium indicum</name>
    <dbReference type="NCBI Taxonomy" id="1775910"/>
    <lineage>
        <taxon>Bacteria</taxon>
        <taxon>Pseudomonadati</taxon>
        <taxon>Pseudomonadota</taxon>
        <taxon>Alphaproteobacteria</taxon>
        <taxon>Hyphomicrobiales</taxon>
        <taxon>Methylobacteriaceae</taxon>
        <taxon>Methylobacterium</taxon>
    </lineage>
</organism>
<dbReference type="AlphaFoldDB" id="A0A8H9C7U9"/>
<dbReference type="RefSeq" id="WP_207177987.1">
    <property type="nucleotide sequence ID" value="NZ_AP024145.1"/>
</dbReference>
<accession>A0A8H9C7U9</accession>
<dbReference type="GO" id="GO:0008218">
    <property type="term" value="P:bioluminescence"/>
    <property type="evidence" value="ECO:0007669"/>
    <property type="project" value="InterPro"/>
</dbReference>
<dbReference type="EMBL" id="AP024145">
    <property type="protein sequence ID" value="BCM85081.1"/>
    <property type="molecule type" value="Genomic_DNA"/>
</dbReference>
<dbReference type="EC" id="1.2.1.50" evidence="2"/>
<gene>
    <name evidence="3" type="ORF">mvi_35420</name>
</gene>
<dbReference type="PIRSF" id="PIRSF009414">
    <property type="entry name" value="LuxC"/>
    <property type="match status" value="1"/>
</dbReference>